<comment type="caution">
    <text evidence="1">The sequence shown here is derived from an EMBL/GenBank/DDBJ whole genome shotgun (WGS) entry which is preliminary data.</text>
</comment>
<organism evidence="1 2">
    <name type="scientific">Nepenthes gracilis</name>
    <name type="common">Slender pitcher plant</name>
    <dbReference type="NCBI Taxonomy" id="150966"/>
    <lineage>
        <taxon>Eukaryota</taxon>
        <taxon>Viridiplantae</taxon>
        <taxon>Streptophyta</taxon>
        <taxon>Embryophyta</taxon>
        <taxon>Tracheophyta</taxon>
        <taxon>Spermatophyta</taxon>
        <taxon>Magnoliopsida</taxon>
        <taxon>eudicotyledons</taxon>
        <taxon>Gunneridae</taxon>
        <taxon>Pentapetalae</taxon>
        <taxon>Caryophyllales</taxon>
        <taxon>Nepenthaceae</taxon>
        <taxon>Nepenthes</taxon>
    </lineage>
</organism>
<dbReference type="Proteomes" id="UP001279734">
    <property type="component" value="Unassembled WGS sequence"/>
</dbReference>
<sequence>MLRALLAGFHGLEPRRLGSADMAGRQGQVSCFILKWLCCCGFAEVALLMWRPTCTKMLAVLLVRFGRRGPLSSVAVFYCGSYRLPLPDLACSGCRFGLQFGCTKVSIVGSATLHLKSVVIQITPTSSWAEVVQSNGITHSTPLKYYPPQSLDGDAVSISSPPAEVILQSQDIWGATLVG</sequence>
<keyword evidence="2" id="KW-1185">Reference proteome</keyword>
<dbReference type="AlphaFoldDB" id="A0AAD3SJ66"/>
<accession>A0AAD3SJ66</accession>
<name>A0AAD3SJ66_NEPGR</name>
<evidence type="ECO:0000313" key="1">
    <source>
        <dbReference type="EMBL" id="GMH11612.1"/>
    </source>
</evidence>
<gene>
    <name evidence="1" type="ORF">Nepgr_013453</name>
</gene>
<dbReference type="EMBL" id="BSYO01000011">
    <property type="protein sequence ID" value="GMH11612.1"/>
    <property type="molecule type" value="Genomic_DNA"/>
</dbReference>
<reference evidence="1" key="1">
    <citation type="submission" date="2023-05" db="EMBL/GenBank/DDBJ databases">
        <title>Nepenthes gracilis genome sequencing.</title>
        <authorList>
            <person name="Fukushima K."/>
        </authorList>
    </citation>
    <scope>NUCLEOTIDE SEQUENCE</scope>
    <source>
        <strain evidence="1">SING2019-196</strain>
    </source>
</reference>
<protein>
    <submittedName>
        <fullName evidence="1">Uncharacterized protein</fullName>
    </submittedName>
</protein>
<evidence type="ECO:0000313" key="2">
    <source>
        <dbReference type="Proteomes" id="UP001279734"/>
    </source>
</evidence>
<proteinExistence type="predicted"/>